<dbReference type="SUPFAM" id="SSF51735">
    <property type="entry name" value="NAD(P)-binding Rossmann-fold domains"/>
    <property type="match status" value="1"/>
</dbReference>
<gene>
    <name evidence="3" type="ORF">D806_065940</name>
</gene>
<evidence type="ECO:0000313" key="4">
    <source>
        <dbReference type="Proteomes" id="UP000011200"/>
    </source>
</evidence>
<dbReference type="GO" id="GO:0016616">
    <property type="term" value="F:oxidoreductase activity, acting on the CH-OH group of donors, NAD or NADP as acceptor"/>
    <property type="evidence" value="ECO:0007669"/>
    <property type="project" value="TreeGrafter"/>
</dbReference>
<dbReference type="AlphaFoldDB" id="A0A2U9Q0I9"/>
<keyword evidence="2" id="KW-0560">Oxidoreductase</keyword>
<dbReference type="CDD" id="cd05233">
    <property type="entry name" value="SDR_c"/>
    <property type="match status" value="1"/>
</dbReference>
<dbReference type="PANTHER" id="PTHR42760:SF133">
    <property type="entry name" value="3-OXOACYL-[ACYL-CARRIER-PROTEIN] REDUCTASE"/>
    <property type="match status" value="1"/>
</dbReference>
<organism evidence="3 4">
    <name type="scientific">Mycolicibacterium smegmatis (strain MKD8)</name>
    <name type="common">Mycobacterium smegmatis</name>
    <dbReference type="NCBI Taxonomy" id="1214915"/>
    <lineage>
        <taxon>Bacteria</taxon>
        <taxon>Bacillati</taxon>
        <taxon>Actinomycetota</taxon>
        <taxon>Actinomycetes</taxon>
        <taxon>Mycobacteriales</taxon>
        <taxon>Mycobacteriaceae</taxon>
        <taxon>Mycolicibacterium</taxon>
    </lineage>
</organism>
<dbReference type="PRINTS" id="PR00081">
    <property type="entry name" value="GDHRDH"/>
</dbReference>
<evidence type="ECO:0000256" key="2">
    <source>
        <dbReference type="ARBA" id="ARBA00023002"/>
    </source>
</evidence>
<evidence type="ECO:0000313" key="3">
    <source>
        <dbReference type="EMBL" id="AWT57527.1"/>
    </source>
</evidence>
<dbReference type="Gene3D" id="3.40.50.720">
    <property type="entry name" value="NAD(P)-binding Rossmann-like Domain"/>
    <property type="match status" value="1"/>
</dbReference>
<dbReference type="PRINTS" id="PR00080">
    <property type="entry name" value="SDRFAMILY"/>
</dbReference>
<dbReference type="NCBIfam" id="NF005559">
    <property type="entry name" value="PRK07231.1"/>
    <property type="match status" value="1"/>
</dbReference>
<dbReference type="RefSeq" id="WP_003898131.1">
    <property type="nucleotide sequence ID" value="NZ_CP027541.1"/>
</dbReference>
<proteinExistence type="inferred from homology"/>
<dbReference type="GeneID" id="93461335"/>
<dbReference type="Proteomes" id="UP000011200">
    <property type="component" value="Chromosome"/>
</dbReference>
<dbReference type="SMR" id="A0A2U9Q0I9"/>
<reference evidence="3 4" key="1">
    <citation type="journal article" date="2013" name="Genome Announc.">
        <title>Draft genome sequence of MKD8, a conjugal recipient Mycobacterium smegmatis strain.</title>
        <authorList>
            <person name="Gray T.A."/>
            <person name="Palumbo M.J."/>
            <person name="Derbyshire K.M."/>
        </authorList>
    </citation>
    <scope>NUCLEOTIDE SEQUENCE [LARGE SCALE GENOMIC DNA]</scope>
    <source>
        <strain evidence="3 4">MKD8</strain>
    </source>
</reference>
<reference evidence="4" key="2">
    <citation type="submission" date="2018-03" db="EMBL/GenBank/DDBJ databases">
        <authorList>
            <person name="Derbyshire K."/>
            <person name="Gray T.A."/>
            <person name="Champion M."/>
        </authorList>
    </citation>
    <scope>NUCLEOTIDE SEQUENCE [LARGE SCALE GENOMIC DNA]</scope>
    <source>
        <strain evidence="4">MKD8</strain>
    </source>
</reference>
<dbReference type="EMBL" id="CP027541">
    <property type="protein sequence ID" value="AWT57527.1"/>
    <property type="molecule type" value="Genomic_DNA"/>
</dbReference>
<dbReference type="Pfam" id="PF13561">
    <property type="entry name" value="adh_short_C2"/>
    <property type="match status" value="1"/>
</dbReference>
<name>A0A2U9Q0I9_MYCSE</name>
<accession>A0A2U9Q0I9</accession>
<dbReference type="PANTHER" id="PTHR42760">
    <property type="entry name" value="SHORT-CHAIN DEHYDROGENASES/REDUCTASES FAMILY MEMBER"/>
    <property type="match status" value="1"/>
</dbReference>
<protein>
    <submittedName>
        <fullName evidence="3">Oxidoreductase, short chain dehydrogenase/reductase family protein</fullName>
    </submittedName>
</protein>
<dbReference type="GO" id="GO:0006633">
    <property type="term" value="P:fatty acid biosynthetic process"/>
    <property type="evidence" value="ECO:0007669"/>
    <property type="project" value="TreeGrafter"/>
</dbReference>
<dbReference type="InterPro" id="IPR036291">
    <property type="entry name" value="NAD(P)-bd_dom_sf"/>
</dbReference>
<dbReference type="FunFam" id="3.40.50.720:FF:000084">
    <property type="entry name" value="Short-chain dehydrogenase reductase"/>
    <property type="match status" value="1"/>
</dbReference>
<dbReference type="GO" id="GO:0048038">
    <property type="term" value="F:quinone binding"/>
    <property type="evidence" value="ECO:0007669"/>
    <property type="project" value="TreeGrafter"/>
</dbReference>
<sequence length="240" mass="24569">MELEGLTALVTGGTSGIGLESARLMAAEGADVVITGRDAQRGEQAAADIGHGARFVQADLGDLDSVADLAAQAPDVDILVNNAGIYPQASTFDQDVAGFQQLFDTNVRGTYFLVAAAAKGMVARGHGSIVNITTLAAHKGFPGTSVYGATKAALESLTRTWAAEFGANGVRVNSVSPGPTRTPTTLEQLGDFIDDVAAGLPLRRTAAPEEIAQAVLFLASPRASFVTGSTLYVDGGGYAV</sequence>
<dbReference type="InterPro" id="IPR002347">
    <property type="entry name" value="SDR_fam"/>
</dbReference>
<evidence type="ECO:0000256" key="1">
    <source>
        <dbReference type="ARBA" id="ARBA00006484"/>
    </source>
</evidence>
<comment type="similarity">
    <text evidence="1">Belongs to the short-chain dehydrogenases/reductases (SDR) family.</text>
</comment>